<protein>
    <submittedName>
        <fullName evidence="1">Uncharacterized protein</fullName>
    </submittedName>
</protein>
<proteinExistence type="predicted"/>
<keyword evidence="2" id="KW-1185">Reference proteome</keyword>
<reference evidence="1 2" key="1">
    <citation type="journal article" date="2019" name="Nat. Ecol. Evol.">
        <title>Megaphylogeny resolves global patterns of mushroom evolution.</title>
        <authorList>
            <person name="Varga T."/>
            <person name="Krizsan K."/>
            <person name="Foldi C."/>
            <person name="Dima B."/>
            <person name="Sanchez-Garcia M."/>
            <person name="Sanchez-Ramirez S."/>
            <person name="Szollosi G.J."/>
            <person name="Szarkandi J.G."/>
            <person name="Papp V."/>
            <person name="Albert L."/>
            <person name="Andreopoulos W."/>
            <person name="Angelini C."/>
            <person name="Antonin V."/>
            <person name="Barry K.W."/>
            <person name="Bougher N.L."/>
            <person name="Buchanan P."/>
            <person name="Buyck B."/>
            <person name="Bense V."/>
            <person name="Catcheside P."/>
            <person name="Chovatia M."/>
            <person name="Cooper J."/>
            <person name="Damon W."/>
            <person name="Desjardin D."/>
            <person name="Finy P."/>
            <person name="Geml J."/>
            <person name="Haridas S."/>
            <person name="Hughes K."/>
            <person name="Justo A."/>
            <person name="Karasinski D."/>
            <person name="Kautmanova I."/>
            <person name="Kiss B."/>
            <person name="Kocsube S."/>
            <person name="Kotiranta H."/>
            <person name="LaButti K.M."/>
            <person name="Lechner B.E."/>
            <person name="Liimatainen K."/>
            <person name="Lipzen A."/>
            <person name="Lukacs Z."/>
            <person name="Mihaltcheva S."/>
            <person name="Morgado L.N."/>
            <person name="Niskanen T."/>
            <person name="Noordeloos M.E."/>
            <person name="Ohm R.A."/>
            <person name="Ortiz-Santana B."/>
            <person name="Ovrebo C."/>
            <person name="Racz N."/>
            <person name="Riley R."/>
            <person name="Savchenko A."/>
            <person name="Shiryaev A."/>
            <person name="Soop K."/>
            <person name="Spirin V."/>
            <person name="Szebenyi C."/>
            <person name="Tomsovsky M."/>
            <person name="Tulloss R.E."/>
            <person name="Uehling J."/>
            <person name="Grigoriev I.V."/>
            <person name="Vagvolgyi C."/>
            <person name="Papp T."/>
            <person name="Martin F.M."/>
            <person name="Miettinen O."/>
            <person name="Hibbett D.S."/>
            <person name="Nagy L.G."/>
        </authorList>
    </citation>
    <scope>NUCLEOTIDE SEQUENCE [LARGE SCALE GENOMIC DNA]</scope>
    <source>
        <strain evidence="1 2">NL-1719</strain>
    </source>
</reference>
<name>A0ACD3B936_9AGAR</name>
<evidence type="ECO:0000313" key="1">
    <source>
        <dbReference type="EMBL" id="TFK74146.1"/>
    </source>
</evidence>
<organism evidence="1 2">
    <name type="scientific">Pluteus cervinus</name>
    <dbReference type="NCBI Taxonomy" id="181527"/>
    <lineage>
        <taxon>Eukaryota</taxon>
        <taxon>Fungi</taxon>
        <taxon>Dikarya</taxon>
        <taxon>Basidiomycota</taxon>
        <taxon>Agaricomycotina</taxon>
        <taxon>Agaricomycetes</taxon>
        <taxon>Agaricomycetidae</taxon>
        <taxon>Agaricales</taxon>
        <taxon>Pluteineae</taxon>
        <taxon>Pluteaceae</taxon>
        <taxon>Pluteus</taxon>
    </lineage>
</organism>
<evidence type="ECO:0000313" key="2">
    <source>
        <dbReference type="Proteomes" id="UP000308600"/>
    </source>
</evidence>
<gene>
    <name evidence="1" type="ORF">BDN72DRAFT_833869</name>
</gene>
<accession>A0ACD3B936</accession>
<dbReference type="Proteomes" id="UP000308600">
    <property type="component" value="Unassembled WGS sequence"/>
</dbReference>
<dbReference type="EMBL" id="ML208270">
    <property type="protein sequence ID" value="TFK74146.1"/>
    <property type="molecule type" value="Genomic_DNA"/>
</dbReference>
<sequence>MSVQGGLERRDELVSLLTPTPGLRFRFLASRNNLLGNTWANFLDSAGRKGYHYLNVNGSYYLRCTNGTRYFNNGRGYARLTTTGGLVVETKASRFRANDFSLELDIMPGLFNRYCKELLELANLDHAPEKIKQEEPIYSMNSVTVKTEEI</sequence>